<evidence type="ECO:0000313" key="7">
    <source>
        <dbReference type="Proteomes" id="UP000297253"/>
    </source>
</evidence>
<feature type="transmembrane region" description="Helical" evidence="5">
    <location>
        <begin position="224"/>
        <end position="245"/>
    </location>
</feature>
<keyword evidence="4 5" id="KW-0472">Membrane</keyword>
<dbReference type="InterPro" id="IPR001807">
    <property type="entry name" value="ClC"/>
</dbReference>
<evidence type="ECO:0000256" key="1">
    <source>
        <dbReference type="ARBA" id="ARBA00004141"/>
    </source>
</evidence>
<feature type="transmembrane region" description="Helical" evidence="5">
    <location>
        <begin position="297"/>
        <end position="316"/>
    </location>
</feature>
<feature type="transmembrane region" description="Helical" evidence="5">
    <location>
        <begin position="257"/>
        <end position="276"/>
    </location>
</feature>
<dbReference type="PRINTS" id="PR00762">
    <property type="entry name" value="CLCHANNEL"/>
</dbReference>
<dbReference type="AlphaFoldDB" id="A0A4Y9JDB4"/>
<feature type="transmembrane region" description="Helical" evidence="5">
    <location>
        <begin position="12"/>
        <end position="32"/>
    </location>
</feature>
<dbReference type="SUPFAM" id="SSF81340">
    <property type="entry name" value="Clc chloride channel"/>
    <property type="match status" value="1"/>
</dbReference>
<evidence type="ECO:0000313" key="6">
    <source>
        <dbReference type="EMBL" id="TFU99020.1"/>
    </source>
</evidence>
<comment type="subcellular location">
    <subcellularLocation>
        <location evidence="1">Membrane</location>
        <topology evidence="1">Multi-pass membrane protein</topology>
    </subcellularLocation>
</comment>
<comment type="caution">
    <text evidence="6">The sequence shown here is derived from an EMBL/GenBank/DDBJ whole genome shotgun (WGS) entry which is preliminary data.</text>
</comment>
<dbReference type="PANTHER" id="PTHR43427:SF12">
    <property type="entry name" value="CHLORIDE TRANSPORTER"/>
    <property type="match status" value="1"/>
</dbReference>
<evidence type="ECO:0000256" key="4">
    <source>
        <dbReference type="ARBA" id="ARBA00023136"/>
    </source>
</evidence>
<feature type="transmembrane region" description="Helical" evidence="5">
    <location>
        <begin position="374"/>
        <end position="392"/>
    </location>
</feature>
<gene>
    <name evidence="6" type="ORF">E4T82_01565</name>
</gene>
<keyword evidence="3 5" id="KW-1133">Transmembrane helix</keyword>
<dbReference type="GO" id="GO:0015108">
    <property type="term" value="F:chloride transmembrane transporter activity"/>
    <property type="evidence" value="ECO:0007669"/>
    <property type="project" value="InterPro"/>
</dbReference>
<feature type="transmembrane region" description="Helical" evidence="5">
    <location>
        <begin position="146"/>
        <end position="169"/>
    </location>
</feature>
<dbReference type="GO" id="GO:0016020">
    <property type="term" value="C:membrane"/>
    <property type="evidence" value="ECO:0007669"/>
    <property type="project" value="UniProtKB-SubCell"/>
</dbReference>
<sequence>MMKNIKDSYQHSYGLCLRLALVGVLIGLIVGAVDTIFGRVLLLIGDVRSAHLPYLLPFLALAGLVIVALYQRFGKDTQKGMGLIFEVAHGESEVIPLRLIPLVVISTWLTHLFGGSAGREGVAVQLGATISHRFRHCLSFPNSSQVLLVTGMAAGFAGLFQTPLAGLFFALEIVTLGQLNLYALLPSLFAVYTASSFSHFLGLEKFSHVLPLTQTITVEVFLKCLLLGLLFGLTGNAFVSLQSFFKKQAIDYLKNPYWRIALIGGVLSLALFFAHFGRYAGLGTNLIEASFSTHQVYSYDFLMKLLFTTLTLAVGFQGGEVTPLFAIGASLGVILAPVFGLPIELVAAAGYISVFASATNTLLAPILIGGEVFGFQNLPFFAITVIISYMLNRRQSIYGLQKAVAVDAE</sequence>
<dbReference type="Pfam" id="PF00654">
    <property type="entry name" value="Voltage_CLC"/>
    <property type="match status" value="1"/>
</dbReference>
<dbReference type="EMBL" id="SPPD01000001">
    <property type="protein sequence ID" value="TFU99020.1"/>
    <property type="molecule type" value="Genomic_DNA"/>
</dbReference>
<evidence type="ECO:0000256" key="3">
    <source>
        <dbReference type="ARBA" id="ARBA00022989"/>
    </source>
</evidence>
<dbReference type="InterPro" id="IPR014743">
    <property type="entry name" value="Cl-channel_core"/>
</dbReference>
<dbReference type="STRING" id="1432788.BU202_05730"/>
<reference evidence="6 7" key="1">
    <citation type="submission" date="2019-03" db="EMBL/GenBank/DDBJ databases">
        <title>Diversity of the mouse oral microbiome.</title>
        <authorList>
            <person name="Joseph S."/>
            <person name="Aduse-Opoku J."/>
            <person name="Curtis M."/>
            <person name="Wade W."/>
            <person name="Hashim A."/>
        </authorList>
    </citation>
    <scope>NUCLEOTIDE SEQUENCE [LARGE SCALE GENOMIC DNA]</scope>
    <source>
        <strain evidence="6 7">WM131</strain>
    </source>
</reference>
<dbReference type="OrthoDB" id="9767361at2"/>
<dbReference type="PANTHER" id="PTHR43427">
    <property type="entry name" value="CHLORIDE CHANNEL PROTEIN CLC-E"/>
    <property type="match status" value="1"/>
</dbReference>
<protein>
    <submittedName>
        <fullName evidence="6">Voltage-gated chloride channel protein</fullName>
    </submittedName>
</protein>
<dbReference type="InterPro" id="IPR050368">
    <property type="entry name" value="ClC-type_chloride_channel"/>
</dbReference>
<evidence type="ECO:0000256" key="5">
    <source>
        <dbReference type="SAM" id="Phobius"/>
    </source>
</evidence>
<dbReference type="Gene3D" id="1.10.3080.10">
    <property type="entry name" value="Clc chloride channel"/>
    <property type="match status" value="1"/>
</dbReference>
<feature type="transmembrane region" description="Helical" evidence="5">
    <location>
        <begin position="52"/>
        <end position="70"/>
    </location>
</feature>
<keyword evidence="2 5" id="KW-0812">Transmembrane</keyword>
<feature type="transmembrane region" description="Helical" evidence="5">
    <location>
        <begin position="181"/>
        <end position="203"/>
    </location>
</feature>
<evidence type="ECO:0000256" key="2">
    <source>
        <dbReference type="ARBA" id="ARBA00022692"/>
    </source>
</evidence>
<organism evidence="6 7">
    <name type="scientific">Streptococcus cuniculi</name>
    <dbReference type="NCBI Taxonomy" id="1432788"/>
    <lineage>
        <taxon>Bacteria</taxon>
        <taxon>Bacillati</taxon>
        <taxon>Bacillota</taxon>
        <taxon>Bacilli</taxon>
        <taxon>Lactobacillales</taxon>
        <taxon>Streptococcaceae</taxon>
        <taxon>Streptococcus</taxon>
    </lineage>
</organism>
<name>A0A4Y9JDB4_9STRE</name>
<dbReference type="Proteomes" id="UP000297253">
    <property type="component" value="Unassembled WGS sequence"/>
</dbReference>
<accession>A0A4Y9JDB4</accession>
<proteinExistence type="predicted"/>